<keyword evidence="3" id="KW-1185">Reference proteome</keyword>
<protein>
    <submittedName>
        <fullName evidence="2">Uncharacterized protein</fullName>
    </submittedName>
</protein>
<name>A0ABM9ISA7_RALPI</name>
<keyword evidence="1" id="KW-0472">Membrane</keyword>
<organism evidence="2 3">
    <name type="scientific">Ralstonia pickettii</name>
    <name type="common">Burkholderia pickettii</name>
    <dbReference type="NCBI Taxonomy" id="329"/>
    <lineage>
        <taxon>Bacteria</taxon>
        <taxon>Pseudomonadati</taxon>
        <taxon>Pseudomonadota</taxon>
        <taxon>Betaproteobacteria</taxon>
        <taxon>Burkholderiales</taxon>
        <taxon>Burkholderiaceae</taxon>
        <taxon>Ralstonia</taxon>
    </lineage>
</organism>
<dbReference type="RefSeq" id="WP_316887046.1">
    <property type="nucleotide sequence ID" value="NZ_CATWFT010000014.1"/>
</dbReference>
<proteinExistence type="predicted"/>
<sequence length="104" mass="11697">MGPFADFDPVRAFVGLLSVSLLLLVALVAVANLAAWFEGRRFVAAEVADVSAWVDHVRWCRLDFFRSLEMRDEAYFELDGSKLDLADEFLREELHHLGGLAGAW</sequence>
<keyword evidence="1" id="KW-0812">Transmembrane</keyword>
<keyword evidence="1" id="KW-1133">Transmembrane helix</keyword>
<evidence type="ECO:0000313" key="3">
    <source>
        <dbReference type="Proteomes" id="UP001189303"/>
    </source>
</evidence>
<comment type="caution">
    <text evidence="2">The sequence shown here is derived from an EMBL/GenBank/DDBJ whole genome shotgun (WGS) entry which is preliminary data.</text>
</comment>
<feature type="transmembrane region" description="Helical" evidence="1">
    <location>
        <begin position="12"/>
        <end position="37"/>
    </location>
</feature>
<dbReference type="Proteomes" id="UP001189303">
    <property type="component" value="Unassembled WGS sequence"/>
</dbReference>
<dbReference type="EMBL" id="CATWFT010000014">
    <property type="protein sequence ID" value="CAJ0729110.1"/>
    <property type="molecule type" value="Genomic_DNA"/>
</dbReference>
<reference evidence="2 3" key="1">
    <citation type="submission" date="2023-07" db="EMBL/GenBank/DDBJ databases">
        <authorList>
            <person name="Peeters C."/>
        </authorList>
    </citation>
    <scope>NUCLEOTIDE SEQUENCE [LARGE SCALE GENOMIC DNA]</scope>
    <source>
        <strain evidence="2 3">R-38712</strain>
    </source>
</reference>
<evidence type="ECO:0000313" key="2">
    <source>
        <dbReference type="EMBL" id="CAJ0729110.1"/>
    </source>
</evidence>
<evidence type="ECO:0000256" key="1">
    <source>
        <dbReference type="SAM" id="Phobius"/>
    </source>
</evidence>
<accession>A0ABM9ISA7</accession>
<gene>
    <name evidence="2" type="ORF">R38712_03934</name>
</gene>